<evidence type="ECO:0000256" key="2">
    <source>
        <dbReference type="ARBA" id="ARBA00023015"/>
    </source>
</evidence>
<feature type="region of interest" description="Disordered" evidence="10">
    <location>
        <begin position="1"/>
        <end position="51"/>
    </location>
</feature>
<evidence type="ECO:0000256" key="1">
    <source>
        <dbReference type="ARBA" id="ARBA00004123"/>
    </source>
</evidence>
<comment type="similarity">
    <text evidence="8">Belongs to the TALE/TGIF homeobox family.</text>
</comment>
<protein>
    <recommendedName>
        <fullName evidence="11">Homeobox domain-containing protein</fullName>
    </recommendedName>
</protein>
<feature type="compositionally biased region" description="Basic and acidic residues" evidence="10">
    <location>
        <begin position="117"/>
        <end position="129"/>
    </location>
</feature>
<dbReference type="AlphaFoldDB" id="A0AAV7PA23"/>
<dbReference type="SMART" id="SM00389">
    <property type="entry name" value="HOX"/>
    <property type="match status" value="1"/>
</dbReference>
<evidence type="ECO:0000256" key="3">
    <source>
        <dbReference type="ARBA" id="ARBA00023125"/>
    </source>
</evidence>
<comment type="subcellular location">
    <subcellularLocation>
        <location evidence="1 9">Nucleus</location>
    </subcellularLocation>
</comment>
<proteinExistence type="inferred from homology"/>
<dbReference type="GO" id="GO:0006355">
    <property type="term" value="P:regulation of DNA-templated transcription"/>
    <property type="evidence" value="ECO:0007669"/>
    <property type="project" value="InterPro"/>
</dbReference>
<keyword evidence="3 9" id="KW-0238">DNA-binding</keyword>
<dbReference type="GO" id="GO:0005634">
    <property type="term" value="C:nucleus"/>
    <property type="evidence" value="ECO:0007669"/>
    <property type="project" value="UniProtKB-SubCell"/>
</dbReference>
<evidence type="ECO:0000256" key="6">
    <source>
        <dbReference type="ARBA" id="ARBA00023163"/>
    </source>
</evidence>
<organism evidence="12 13">
    <name type="scientific">Pleurodeles waltl</name>
    <name type="common">Iberian ribbed newt</name>
    <dbReference type="NCBI Taxonomy" id="8319"/>
    <lineage>
        <taxon>Eukaryota</taxon>
        <taxon>Metazoa</taxon>
        <taxon>Chordata</taxon>
        <taxon>Craniata</taxon>
        <taxon>Vertebrata</taxon>
        <taxon>Euteleostomi</taxon>
        <taxon>Amphibia</taxon>
        <taxon>Batrachia</taxon>
        <taxon>Caudata</taxon>
        <taxon>Salamandroidea</taxon>
        <taxon>Salamandridae</taxon>
        <taxon>Pleurodelinae</taxon>
        <taxon>Pleurodeles</taxon>
    </lineage>
</organism>
<dbReference type="GO" id="GO:0003677">
    <property type="term" value="F:DNA binding"/>
    <property type="evidence" value="ECO:0007669"/>
    <property type="project" value="UniProtKB-UniRule"/>
</dbReference>
<dbReference type="GO" id="GO:0048513">
    <property type="term" value="P:animal organ development"/>
    <property type="evidence" value="ECO:0007669"/>
    <property type="project" value="UniProtKB-ARBA"/>
</dbReference>
<name>A0AAV7PA23_PLEWA</name>
<keyword evidence="6" id="KW-0804">Transcription</keyword>
<keyword evidence="2" id="KW-0805">Transcription regulation</keyword>
<feature type="region of interest" description="Disordered" evidence="10">
    <location>
        <begin position="381"/>
        <end position="408"/>
    </location>
</feature>
<evidence type="ECO:0000256" key="10">
    <source>
        <dbReference type="SAM" id="MobiDB-lite"/>
    </source>
</evidence>
<dbReference type="InterPro" id="IPR050224">
    <property type="entry name" value="TALE_homeobox"/>
</dbReference>
<evidence type="ECO:0000313" key="12">
    <source>
        <dbReference type="EMBL" id="KAJ1124000.1"/>
    </source>
</evidence>
<reference evidence="12" key="1">
    <citation type="journal article" date="2022" name="bioRxiv">
        <title>Sequencing and chromosome-scale assembly of the giantPleurodeles waltlgenome.</title>
        <authorList>
            <person name="Brown T."/>
            <person name="Elewa A."/>
            <person name="Iarovenko S."/>
            <person name="Subramanian E."/>
            <person name="Araus A.J."/>
            <person name="Petzold A."/>
            <person name="Susuki M."/>
            <person name="Suzuki K.-i.T."/>
            <person name="Hayashi T."/>
            <person name="Toyoda A."/>
            <person name="Oliveira C."/>
            <person name="Osipova E."/>
            <person name="Leigh N.D."/>
            <person name="Simon A."/>
            <person name="Yun M.H."/>
        </authorList>
    </citation>
    <scope>NUCLEOTIDE SEQUENCE</scope>
    <source>
        <strain evidence="12">20211129_DDA</strain>
        <tissue evidence="12">Liver</tissue>
    </source>
</reference>
<keyword evidence="7 9" id="KW-0539">Nucleus</keyword>
<feature type="region of interest" description="Disordered" evidence="10">
    <location>
        <begin position="222"/>
        <end position="264"/>
    </location>
</feature>
<gene>
    <name evidence="12" type="ORF">NDU88_002464</name>
</gene>
<evidence type="ECO:0000259" key="11">
    <source>
        <dbReference type="PROSITE" id="PS50071"/>
    </source>
</evidence>
<feature type="compositionally biased region" description="Polar residues" evidence="10">
    <location>
        <begin position="38"/>
        <end position="47"/>
    </location>
</feature>
<sequence>MKPGSCPSTAGEVRYPGYIKPGIFIPPRKLGDPVKELSVSSTQTSQEPPVEFTSAVNQVVPAFTRPLNATTGSIREEAGPPTSLTSSTPIVPMQGDPGTGQKEVVKQEDPGPPADTKPPEKMFGPDKPMDFSAMSDSDLADEEGSFTMDLSVDQGNPNKRKRRGNLPKDSVKILRDWLFEHRFNAYPSEQEKLSLSGQTSLSVLQICNWFINARRRLLPDMLRKDGKDPNQFTISRRGAKTSESVLPRSASPGPGTIGGAPVTTPPVPTSSLLAMSICPQVLCQPIPRSTPGQRPVLGDHNINRGEKLLLPPPAPTFRKSEPEPSKLHFGSGTTMTLLTRTEASSPTNGLFNTPPPTPPELFGDDFSGFQLLVEVALQKAAEMESQRQSAQIPPSLHREMPLSAGNSN</sequence>
<dbReference type="SUPFAM" id="SSF46689">
    <property type="entry name" value="Homeodomain-like"/>
    <property type="match status" value="1"/>
</dbReference>
<evidence type="ECO:0000313" key="13">
    <source>
        <dbReference type="Proteomes" id="UP001066276"/>
    </source>
</evidence>
<keyword evidence="4 9" id="KW-0371">Homeobox</keyword>
<evidence type="ECO:0000256" key="5">
    <source>
        <dbReference type="ARBA" id="ARBA00023159"/>
    </source>
</evidence>
<comment type="caution">
    <text evidence="12">The sequence shown here is derived from an EMBL/GenBank/DDBJ whole genome shotgun (WGS) entry which is preliminary data.</text>
</comment>
<dbReference type="InterPro" id="IPR008422">
    <property type="entry name" value="KN_HD"/>
</dbReference>
<feature type="DNA-binding region" description="Homeobox" evidence="9">
    <location>
        <begin position="159"/>
        <end position="221"/>
    </location>
</feature>
<dbReference type="EMBL" id="JANPWB010000011">
    <property type="protein sequence ID" value="KAJ1124000.1"/>
    <property type="molecule type" value="Genomic_DNA"/>
</dbReference>
<feature type="region of interest" description="Disordered" evidence="10">
    <location>
        <begin position="148"/>
        <end position="167"/>
    </location>
</feature>
<dbReference type="Gene3D" id="1.10.10.60">
    <property type="entry name" value="Homeodomain-like"/>
    <property type="match status" value="1"/>
</dbReference>
<feature type="domain" description="Homeobox" evidence="11">
    <location>
        <begin position="157"/>
        <end position="220"/>
    </location>
</feature>
<keyword evidence="13" id="KW-1185">Reference proteome</keyword>
<dbReference type="InterPro" id="IPR001356">
    <property type="entry name" value="HD"/>
</dbReference>
<evidence type="ECO:0000256" key="4">
    <source>
        <dbReference type="ARBA" id="ARBA00023155"/>
    </source>
</evidence>
<evidence type="ECO:0000256" key="7">
    <source>
        <dbReference type="ARBA" id="ARBA00023242"/>
    </source>
</evidence>
<dbReference type="Proteomes" id="UP001066276">
    <property type="component" value="Chromosome 7"/>
</dbReference>
<dbReference type="Pfam" id="PF05920">
    <property type="entry name" value="Homeobox_KN"/>
    <property type="match status" value="1"/>
</dbReference>
<dbReference type="PANTHER" id="PTHR11850">
    <property type="entry name" value="HOMEOBOX PROTEIN TRANSCRIPTION FACTORS"/>
    <property type="match status" value="1"/>
</dbReference>
<dbReference type="CDD" id="cd00086">
    <property type="entry name" value="homeodomain"/>
    <property type="match status" value="1"/>
</dbReference>
<dbReference type="FunFam" id="1.10.10.60:FF:000059">
    <property type="entry name" value="TGFB-induced factor homeobox 1"/>
    <property type="match status" value="1"/>
</dbReference>
<evidence type="ECO:0000256" key="9">
    <source>
        <dbReference type="PROSITE-ProRule" id="PRU00108"/>
    </source>
</evidence>
<keyword evidence="5" id="KW-0010">Activator</keyword>
<dbReference type="PROSITE" id="PS50071">
    <property type="entry name" value="HOMEOBOX_2"/>
    <property type="match status" value="1"/>
</dbReference>
<dbReference type="InterPro" id="IPR009057">
    <property type="entry name" value="Homeodomain-like_sf"/>
</dbReference>
<feature type="region of interest" description="Disordered" evidence="10">
    <location>
        <begin position="65"/>
        <end position="140"/>
    </location>
</feature>
<accession>A0AAV7PA23</accession>
<evidence type="ECO:0000256" key="8">
    <source>
        <dbReference type="ARBA" id="ARBA00038021"/>
    </source>
</evidence>